<dbReference type="SMART" id="SM01110">
    <property type="entry name" value="Cutinase"/>
    <property type="match status" value="1"/>
</dbReference>
<feature type="compositionally biased region" description="Acidic residues" evidence="5">
    <location>
        <begin position="613"/>
        <end position="622"/>
    </location>
</feature>
<dbReference type="SUPFAM" id="SSF53474">
    <property type="entry name" value="alpha/beta-Hydrolases"/>
    <property type="match status" value="1"/>
</dbReference>
<keyword evidence="2" id="KW-0719">Serine esterase</keyword>
<evidence type="ECO:0000256" key="4">
    <source>
        <dbReference type="ARBA" id="ARBA00023157"/>
    </source>
</evidence>
<feature type="compositionally biased region" description="Low complexity" evidence="5">
    <location>
        <begin position="547"/>
        <end position="558"/>
    </location>
</feature>
<keyword evidence="8" id="KW-1185">Reference proteome</keyword>
<dbReference type="InterPro" id="IPR029058">
    <property type="entry name" value="AB_hydrolase_fold"/>
</dbReference>
<evidence type="ECO:0000256" key="2">
    <source>
        <dbReference type="ARBA" id="ARBA00022487"/>
    </source>
</evidence>
<evidence type="ECO:0000256" key="3">
    <source>
        <dbReference type="ARBA" id="ARBA00022801"/>
    </source>
</evidence>
<feature type="compositionally biased region" description="Low complexity" evidence="5">
    <location>
        <begin position="513"/>
        <end position="539"/>
    </location>
</feature>
<proteinExistence type="inferred from homology"/>
<dbReference type="Proteomes" id="UP001108089">
    <property type="component" value="Unassembled WGS sequence"/>
</dbReference>
<dbReference type="PANTHER" id="PTHR33630:SF9">
    <property type="entry name" value="CUTINASE 4"/>
    <property type="match status" value="1"/>
</dbReference>
<reference evidence="7" key="1">
    <citation type="submission" date="2022-01" db="EMBL/GenBank/DDBJ databases">
        <title>Gordonia xiamenensis sp. nov., isolated from surface seawater in Xiamen.</title>
        <authorList>
            <person name="He Y.F."/>
        </authorList>
    </citation>
    <scope>NUCLEOTIDE SEQUENCE</scope>
    <source>
        <strain evidence="7">GW1C4-4</strain>
    </source>
</reference>
<gene>
    <name evidence="7" type="ORF">L1892_11550</name>
</gene>
<evidence type="ECO:0000313" key="7">
    <source>
        <dbReference type="EMBL" id="MCF3939009.1"/>
    </source>
</evidence>
<organism evidence="7 8">
    <name type="scientific">Gordonia tangerina</name>
    <dbReference type="NCBI Taxonomy" id="2911060"/>
    <lineage>
        <taxon>Bacteria</taxon>
        <taxon>Bacillati</taxon>
        <taxon>Actinomycetota</taxon>
        <taxon>Actinomycetes</taxon>
        <taxon>Mycobacteriales</taxon>
        <taxon>Gordoniaceae</taxon>
        <taxon>Gordonia</taxon>
    </lineage>
</organism>
<name>A0ABS9DK80_9ACTN</name>
<feature type="chain" id="PRO_5046230576" evidence="6">
    <location>
        <begin position="38"/>
        <end position="622"/>
    </location>
</feature>
<evidence type="ECO:0000256" key="1">
    <source>
        <dbReference type="ARBA" id="ARBA00007534"/>
    </source>
</evidence>
<dbReference type="Gene3D" id="3.40.50.1820">
    <property type="entry name" value="alpha/beta hydrolase"/>
    <property type="match status" value="1"/>
</dbReference>
<sequence>MPARCRSAHRMTVVLVAIASALAVAAAYCLPAGVARADSDDDYDCGAGAVIIVGGTNDPDAANMIGVKQRFSGTGIDDTPGTADDDPRYADAPYKVINADYPTTLWPLGAAGYDDSVAQGNAATKQAIARYQYHCDTPVVVAGYSQGARVAGDVLSDIGNDRDDKVVLLDEHGNPELDDEGEPIVVDISTDDLSGELYADPRRVGDKTGRGIELSLIGVIPGLTMSGAREGYGNRGFGELEDSVVSVCVQGDPICDLPDPLYDPIGTVDGLVGYFTKHGLYNWQMYRDPTEPVWNTGRVVDCGADQTDCIAEADSAIIGVIRDGAETIGLDGTRIRDVLADRWTVDLPYGIELSNLQPVVRVVQDVLPPLPNVGYGGYLPDLLVFEKILNGVVERAPDDVREGVAALAASAKSIVLIPANFVKYWAGEIIGPLPTRSTVVGPHVTEESADDAPRQVTFLRAMSQVTDLESEAVGPERPTPSESGAVTSAVAPDSGPESSPSATPPNATPPSWPTTAGSSTATSVRRTPTSPSTTADTSPPSSPTTPPASSSGTASSTAEVPAPIETDTSDPDTPTAENTDQDDGEGDSRTEPGPATGVTGTGSGSGSSKVDTSDGDSPEDDE</sequence>
<dbReference type="Pfam" id="PF01083">
    <property type="entry name" value="Cutinase"/>
    <property type="match status" value="1"/>
</dbReference>
<accession>A0ABS9DK80</accession>
<dbReference type="PANTHER" id="PTHR33630">
    <property type="entry name" value="CUTINASE RV1984C-RELATED-RELATED"/>
    <property type="match status" value="1"/>
</dbReference>
<keyword evidence="6" id="KW-0732">Signal</keyword>
<comment type="similarity">
    <text evidence="1">Belongs to the cutinase family.</text>
</comment>
<keyword evidence="4" id="KW-1015">Disulfide bond</keyword>
<evidence type="ECO:0000313" key="8">
    <source>
        <dbReference type="Proteomes" id="UP001108089"/>
    </source>
</evidence>
<keyword evidence="3" id="KW-0378">Hydrolase</keyword>
<dbReference type="RefSeq" id="WP_235723728.1">
    <property type="nucleotide sequence ID" value="NZ_JAKGCU010000008.1"/>
</dbReference>
<dbReference type="InterPro" id="IPR000675">
    <property type="entry name" value="Cutinase/axe"/>
</dbReference>
<feature type="signal peptide" evidence="6">
    <location>
        <begin position="1"/>
        <end position="37"/>
    </location>
</feature>
<protein>
    <submittedName>
        <fullName evidence="7">PE-PPE domain-containing protein</fullName>
    </submittedName>
</protein>
<comment type="caution">
    <text evidence="7">The sequence shown here is derived from an EMBL/GenBank/DDBJ whole genome shotgun (WGS) entry which is preliminary data.</text>
</comment>
<evidence type="ECO:0000256" key="6">
    <source>
        <dbReference type="SAM" id="SignalP"/>
    </source>
</evidence>
<feature type="region of interest" description="Disordered" evidence="5">
    <location>
        <begin position="467"/>
        <end position="622"/>
    </location>
</feature>
<evidence type="ECO:0000256" key="5">
    <source>
        <dbReference type="SAM" id="MobiDB-lite"/>
    </source>
</evidence>
<feature type="compositionally biased region" description="Pro residues" evidence="5">
    <location>
        <begin position="502"/>
        <end position="512"/>
    </location>
</feature>
<dbReference type="EMBL" id="JAKGCU010000008">
    <property type="protein sequence ID" value="MCF3939009.1"/>
    <property type="molecule type" value="Genomic_DNA"/>
</dbReference>